<dbReference type="InterPro" id="IPR036259">
    <property type="entry name" value="MFS_trans_sf"/>
</dbReference>
<accession>A0ABR3T2J5</accession>
<evidence type="ECO:0000313" key="8">
    <source>
        <dbReference type="Proteomes" id="UP001521116"/>
    </source>
</evidence>
<comment type="subcellular location">
    <subcellularLocation>
        <location evidence="1">Membrane</location>
        <topology evidence="1">Multi-pass membrane protein</topology>
    </subcellularLocation>
</comment>
<sequence length="124" mass="13832">MSVPNTEVNKTQVEQISVLGNQDDVEIKPDAGPNRLILAQELSLDDFTDAEKSMKKKLDLRLLLTVWIIFIMNYLDRNNIAAAKVSGIKETLKLTSTQHSTAVAILFVGYVLMQIPSNVFLSQI</sequence>
<feature type="transmembrane region" description="Helical" evidence="6">
    <location>
        <begin position="102"/>
        <end position="121"/>
    </location>
</feature>
<keyword evidence="4 6" id="KW-1133">Transmembrane helix</keyword>
<dbReference type="PANTHER" id="PTHR43791:SF92">
    <property type="entry name" value="AGL026WP"/>
    <property type="match status" value="1"/>
</dbReference>
<feature type="transmembrane region" description="Helical" evidence="6">
    <location>
        <begin position="58"/>
        <end position="75"/>
    </location>
</feature>
<dbReference type="EMBL" id="JAJVDC020000019">
    <property type="protein sequence ID" value="KAL1633769.1"/>
    <property type="molecule type" value="Genomic_DNA"/>
</dbReference>
<dbReference type="SUPFAM" id="SSF103473">
    <property type="entry name" value="MFS general substrate transporter"/>
    <property type="match status" value="1"/>
</dbReference>
<dbReference type="PANTHER" id="PTHR43791">
    <property type="entry name" value="PERMEASE-RELATED"/>
    <property type="match status" value="1"/>
</dbReference>
<evidence type="ECO:0000256" key="5">
    <source>
        <dbReference type="ARBA" id="ARBA00023136"/>
    </source>
</evidence>
<evidence type="ECO:0000256" key="1">
    <source>
        <dbReference type="ARBA" id="ARBA00004141"/>
    </source>
</evidence>
<protein>
    <recommendedName>
        <fullName evidence="9">High-affinity nicotinic acid transporter</fullName>
    </recommendedName>
</protein>
<dbReference type="Gene3D" id="1.20.1250.20">
    <property type="entry name" value="MFS general substrate transporter like domains"/>
    <property type="match status" value="1"/>
</dbReference>
<evidence type="ECO:0000313" key="7">
    <source>
        <dbReference type="EMBL" id="KAL1633769.1"/>
    </source>
</evidence>
<evidence type="ECO:0000256" key="3">
    <source>
        <dbReference type="ARBA" id="ARBA00022692"/>
    </source>
</evidence>
<evidence type="ECO:0000256" key="4">
    <source>
        <dbReference type="ARBA" id="ARBA00022989"/>
    </source>
</evidence>
<comment type="caution">
    <text evidence="7">The sequence shown here is derived from an EMBL/GenBank/DDBJ whole genome shotgun (WGS) entry which is preliminary data.</text>
</comment>
<reference evidence="7 8" key="1">
    <citation type="submission" date="2024-02" db="EMBL/GenBank/DDBJ databases">
        <title>De novo assembly and annotation of 12 fungi associated with fruit tree decline syndrome in Ontario, Canada.</title>
        <authorList>
            <person name="Sulman M."/>
            <person name="Ellouze W."/>
            <person name="Ilyukhin E."/>
        </authorList>
    </citation>
    <scope>NUCLEOTIDE SEQUENCE [LARGE SCALE GENOMIC DNA]</scope>
    <source>
        <strain evidence="7 8">M1-105</strain>
    </source>
</reference>
<evidence type="ECO:0000256" key="6">
    <source>
        <dbReference type="SAM" id="Phobius"/>
    </source>
</evidence>
<gene>
    <name evidence="7" type="ORF">SLS56_002648</name>
</gene>
<proteinExistence type="predicted"/>
<evidence type="ECO:0000256" key="2">
    <source>
        <dbReference type="ARBA" id="ARBA00022448"/>
    </source>
</evidence>
<name>A0ABR3T2J5_9PEZI</name>
<evidence type="ECO:0008006" key="9">
    <source>
        <dbReference type="Google" id="ProtNLM"/>
    </source>
</evidence>
<organism evidence="7 8">
    <name type="scientific">Neofusicoccum ribis</name>
    <dbReference type="NCBI Taxonomy" id="45134"/>
    <lineage>
        <taxon>Eukaryota</taxon>
        <taxon>Fungi</taxon>
        <taxon>Dikarya</taxon>
        <taxon>Ascomycota</taxon>
        <taxon>Pezizomycotina</taxon>
        <taxon>Dothideomycetes</taxon>
        <taxon>Dothideomycetes incertae sedis</taxon>
        <taxon>Botryosphaeriales</taxon>
        <taxon>Botryosphaeriaceae</taxon>
        <taxon>Neofusicoccum</taxon>
    </lineage>
</organism>
<keyword evidence="8" id="KW-1185">Reference proteome</keyword>
<dbReference type="Proteomes" id="UP001521116">
    <property type="component" value="Unassembled WGS sequence"/>
</dbReference>
<keyword evidence="5 6" id="KW-0472">Membrane</keyword>
<keyword evidence="2" id="KW-0813">Transport</keyword>
<keyword evidence="3 6" id="KW-0812">Transmembrane</keyword>